<dbReference type="GO" id="GO:0005737">
    <property type="term" value="C:cytoplasm"/>
    <property type="evidence" value="ECO:0007669"/>
    <property type="project" value="UniProtKB-SubCell"/>
</dbReference>
<evidence type="ECO:0000256" key="5">
    <source>
        <dbReference type="ARBA" id="ARBA00022723"/>
    </source>
</evidence>
<dbReference type="InterPro" id="IPR029044">
    <property type="entry name" value="Nucleotide-diphossugar_trans"/>
</dbReference>
<evidence type="ECO:0000256" key="1">
    <source>
        <dbReference type="ARBA" id="ARBA00001936"/>
    </source>
</evidence>
<proteinExistence type="inferred from homology"/>
<dbReference type="PANTHER" id="PTHR11183">
    <property type="entry name" value="GLYCOGENIN SUBFAMILY MEMBER"/>
    <property type="match status" value="1"/>
</dbReference>
<name>A0A4P9XQU1_9FUNG</name>
<reference evidence="15" key="1">
    <citation type="journal article" date="2018" name="Nat. Microbiol.">
        <title>Leveraging single-cell genomics to expand the fungal tree of life.</title>
        <authorList>
            <person name="Ahrendt S.R."/>
            <person name="Quandt C.A."/>
            <person name="Ciobanu D."/>
            <person name="Clum A."/>
            <person name="Salamov A."/>
            <person name="Andreopoulos B."/>
            <person name="Cheng J.F."/>
            <person name="Woyke T."/>
            <person name="Pelin A."/>
            <person name="Henrissat B."/>
            <person name="Reynolds N.K."/>
            <person name="Benny G.L."/>
            <person name="Smith M.E."/>
            <person name="James T.Y."/>
            <person name="Grigoriev I.V."/>
        </authorList>
    </citation>
    <scope>NUCLEOTIDE SEQUENCE [LARGE SCALE GENOMIC DNA]</scope>
    <source>
        <strain evidence="15">RSA 1356</strain>
    </source>
</reference>
<evidence type="ECO:0000256" key="8">
    <source>
        <dbReference type="ARBA" id="ARBA00023211"/>
    </source>
</evidence>
<evidence type="ECO:0000256" key="12">
    <source>
        <dbReference type="ARBA" id="ARBA00052293"/>
    </source>
</evidence>
<evidence type="ECO:0000256" key="10">
    <source>
        <dbReference type="ARBA" id="ARBA00038934"/>
    </source>
</evidence>
<keyword evidence="6" id="KW-0320">Glycogen biosynthesis</keyword>
<organism evidence="14 15">
    <name type="scientific">Thamnocephalis sphaerospora</name>
    <dbReference type="NCBI Taxonomy" id="78915"/>
    <lineage>
        <taxon>Eukaryota</taxon>
        <taxon>Fungi</taxon>
        <taxon>Fungi incertae sedis</taxon>
        <taxon>Zoopagomycota</taxon>
        <taxon>Zoopagomycotina</taxon>
        <taxon>Zoopagomycetes</taxon>
        <taxon>Zoopagales</taxon>
        <taxon>Sigmoideomycetaceae</taxon>
        <taxon>Thamnocephalis</taxon>
    </lineage>
</organism>
<dbReference type="EC" id="2.4.1.186" evidence="10"/>
<keyword evidence="7" id="KW-0325">Glycoprotein</keyword>
<comment type="cofactor">
    <cofactor evidence="1">
        <name>Mn(2+)</name>
        <dbReference type="ChEBI" id="CHEBI:29035"/>
    </cofactor>
</comment>
<dbReference type="Proteomes" id="UP000271241">
    <property type="component" value="Unassembled WGS sequence"/>
</dbReference>
<dbReference type="STRING" id="78915.A0A4P9XQU1"/>
<protein>
    <recommendedName>
        <fullName evidence="10">glycogenin glucosyltransferase</fullName>
        <ecNumber evidence="10">2.4.1.186</ecNumber>
    </recommendedName>
</protein>
<keyword evidence="5" id="KW-0479">Metal-binding</keyword>
<dbReference type="GO" id="GO:0046872">
    <property type="term" value="F:metal ion binding"/>
    <property type="evidence" value="ECO:0007669"/>
    <property type="project" value="UniProtKB-KW"/>
</dbReference>
<comment type="function">
    <text evidence="13">Self-glucosylating initiator of glycogen synthesis. It catalyzes the formation of a short alpha (1,4)-glucosyl chain covalently attached via a glucose 1-O-tyrosyl linkage to internal tyrosine residues and these chains act as primers for the elongation reaction catalyzed by glycogen synthase.</text>
</comment>
<dbReference type="SUPFAM" id="SSF53448">
    <property type="entry name" value="Nucleotide-diphospho-sugar transferases"/>
    <property type="match status" value="1"/>
</dbReference>
<keyword evidence="8" id="KW-0464">Manganese</keyword>
<evidence type="ECO:0000256" key="2">
    <source>
        <dbReference type="ARBA" id="ARBA00004496"/>
    </source>
</evidence>
<evidence type="ECO:0000256" key="13">
    <source>
        <dbReference type="ARBA" id="ARBA00057883"/>
    </source>
</evidence>
<dbReference type="Gene3D" id="3.90.550.10">
    <property type="entry name" value="Spore Coat Polysaccharide Biosynthesis Protein SpsA, Chain A"/>
    <property type="match status" value="1"/>
</dbReference>
<dbReference type="Pfam" id="PF01501">
    <property type="entry name" value="Glyco_transf_8"/>
    <property type="match status" value="1"/>
</dbReference>
<dbReference type="InterPro" id="IPR002495">
    <property type="entry name" value="Glyco_trans_8"/>
</dbReference>
<accession>A0A4P9XQU1</accession>
<dbReference type="InterPro" id="IPR050587">
    <property type="entry name" value="GNT1/Glycosyltrans_8"/>
</dbReference>
<keyword evidence="3" id="KW-0963">Cytoplasm</keyword>
<evidence type="ECO:0000256" key="7">
    <source>
        <dbReference type="ARBA" id="ARBA00023180"/>
    </source>
</evidence>
<evidence type="ECO:0000313" key="14">
    <source>
        <dbReference type="EMBL" id="RKP08416.1"/>
    </source>
</evidence>
<sequence length="196" mass="21894">MASSAYCTLVTSNEYSAGALVLGHTLRQHGTSRLLACMVTPGLDAEVVRRLHNVFHHLHFVDPLDSLDVAALALLGRPELGVTLTKLQLWRLTQYDKVVFLDADTFPLRNVDELFEREEFSAAADIGWPDCFNSGVFVCRPSLRTYHALMQTMSNHGSFDGGDQGVLNTHFSSWSTGDSSRRLPFIYNVTPSAWYR</sequence>
<dbReference type="EMBL" id="KZ992605">
    <property type="protein sequence ID" value="RKP08416.1"/>
    <property type="molecule type" value="Genomic_DNA"/>
</dbReference>
<gene>
    <name evidence="14" type="ORF">THASP1DRAFT_34680</name>
</gene>
<evidence type="ECO:0000256" key="11">
    <source>
        <dbReference type="ARBA" id="ARBA00050886"/>
    </source>
</evidence>
<evidence type="ECO:0000256" key="3">
    <source>
        <dbReference type="ARBA" id="ARBA00022490"/>
    </source>
</evidence>
<dbReference type="FunFam" id="3.90.550.10:FF:000092">
    <property type="entry name" value="Glycogenin 2"/>
    <property type="match status" value="1"/>
</dbReference>
<comment type="catalytic activity">
    <reaction evidence="11">
        <text>[1,4-alpha-D-glucosyl](n)-L-tyrosyl-[glycogenin] + UDP-alpha-D-glucose = [1,4-alpha-D-glucosyl](n+1)-L-tyrosyl-[glycogenin] + UDP + H(+)</text>
        <dbReference type="Rhea" id="RHEA:56560"/>
        <dbReference type="Rhea" id="RHEA-COMP:14606"/>
        <dbReference type="Rhea" id="RHEA-COMP:14607"/>
        <dbReference type="ChEBI" id="CHEBI:15378"/>
        <dbReference type="ChEBI" id="CHEBI:58223"/>
        <dbReference type="ChEBI" id="CHEBI:58885"/>
        <dbReference type="ChEBI" id="CHEBI:140574"/>
        <dbReference type="EC" id="2.4.1.186"/>
    </reaction>
</comment>
<evidence type="ECO:0000256" key="4">
    <source>
        <dbReference type="ARBA" id="ARBA00022679"/>
    </source>
</evidence>
<dbReference type="OrthoDB" id="2014201at2759"/>
<comment type="similarity">
    <text evidence="9">Belongs to the glycosyltransferase 8 family. Glycogenin subfamily.</text>
</comment>
<comment type="subcellular location">
    <subcellularLocation>
        <location evidence="2">Cytoplasm</location>
    </subcellularLocation>
</comment>
<comment type="catalytic activity">
    <reaction evidence="12">
        <text>L-tyrosyl-[glycogenin] + UDP-alpha-D-glucose = alpha-D-glucosyl-L-tyrosyl-[glycogenin] + UDP + H(+)</text>
        <dbReference type="Rhea" id="RHEA:23360"/>
        <dbReference type="Rhea" id="RHEA-COMP:14604"/>
        <dbReference type="Rhea" id="RHEA-COMP:14605"/>
        <dbReference type="ChEBI" id="CHEBI:15378"/>
        <dbReference type="ChEBI" id="CHEBI:46858"/>
        <dbReference type="ChEBI" id="CHEBI:58223"/>
        <dbReference type="ChEBI" id="CHEBI:58885"/>
        <dbReference type="ChEBI" id="CHEBI:140573"/>
        <dbReference type="EC" id="2.4.1.186"/>
    </reaction>
</comment>
<keyword evidence="15" id="KW-1185">Reference proteome</keyword>
<dbReference type="CDD" id="cd02537">
    <property type="entry name" value="GT8_Glycogenin"/>
    <property type="match status" value="1"/>
</dbReference>
<evidence type="ECO:0000256" key="6">
    <source>
        <dbReference type="ARBA" id="ARBA00023056"/>
    </source>
</evidence>
<dbReference type="AlphaFoldDB" id="A0A4P9XQU1"/>
<keyword evidence="4" id="KW-0808">Transferase</keyword>
<dbReference type="GO" id="GO:0005978">
    <property type="term" value="P:glycogen biosynthetic process"/>
    <property type="evidence" value="ECO:0007669"/>
    <property type="project" value="UniProtKB-KW"/>
</dbReference>
<evidence type="ECO:0000256" key="9">
    <source>
        <dbReference type="ARBA" id="ARBA00038162"/>
    </source>
</evidence>
<dbReference type="GO" id="GO:0008466">
    <property type="term" value="F:glycogenin glucosyltransferase activity"/>
    <property type="evidence" value="ECO:0007669"/>
    <property type="project" value="UniProtKB-EC"/>
</dbReference>
<evidence type="ECO:0000313" key="15">
    <source>
        <dbReference type="Proteomes" id="UP000271241"/>
    </source>
</evidence>